<evidence type="ECO:0000313" key="4">
    <source>
        <dbReference type="EMBL" id="OHT03863.1"/>
    </source>
</evidence>
<accession>A0A1J4JXI4</accession>
<dbReference type="InterPro" id="IPR036770">
    <property type="entry name" value="Ankyrin_rpt-contain_sf"/>
</dbReference>
<dbReference type="SUPFAM" id="SSF48403">
    <property type="entry name" value="Ankyrin repeat"/>
    <property type="match status" value="1"/>
</dbReference>
<dbReference type="GO" id="GO:0006396">
    <property type="term" value="P:RNA processing"/>
    <property type="evidence" value="ECO:0007669"/>
    <property type="project" value="TreeGrafter"/>
</dbReference>
<comment type="caution">
    <text evidence="4">The sequence shown here is derived from an EMBL/GenBank/DDBJ whole genome shotgun (WGS) entry which is preliminary data.</text>
</comment>
<dbReference type="GeneID" id="94824889"/>
<sequence>MDLHDKIDLLLQLQEMLFSLDEESIESFINFLESEELLLEYLSALIHHTLLAVDYRPKTIKILVEITKTLIQMFPETNFVSIILTQIKTSKPSNSRLYFLYKCIEIGLIQEECIIPLVNTNEYFVWFAPIVEKYNIDKFNHFKQQKDEDMFIHIIDELMQNSWEKHKLYASNGVNHHEITQIIRNDDLEGLKKVDKACLLSRIPWSPFESIDLLNHGCTFLQYSAFYKSLKCFNFILSQGASLNSTDFAGNTALQFLIASDISNLIVDALSHSYNVMPALLFASLFHQNHICEFILQQNKNINVNHLFLSSVASNNISLILQCIDNNIDINCCNSVGETALIIAAANNHTEIVELLLEQPMIDINHVDKFGRNALINAISANSLEIIKILVKDNRIDINSTDISSFLTERGF</sequence>
<dbReference type="SMART" id="SM00248">
    <property type="entry name" value="ANK"/>
    <property type="match status" value="4"/>
</dbReference>
<evidence type="ECO:0000256" key="1">
    <source>
        <dbReference type="ARBA" id="ARBA00022737"/>
    </source>
</evidence>
<keyword evidence="1" id="KW-0677">Repeat</keyword>
<dbReference type="VEuPathDB" id="TrichDB:TRFO_01592"/>
<evidence type="ECO:0000256" key="2">
    <source>
        <dbReference type="ARBA" id="ARBA00023043"/>
    </source>
</evidence>
<gene>
    <name evidence="4" type="ORF">TRFO_01592</name>
</gene>
<dbReference type="EMBL" id="MLAK01000815">
    <property type="protein sequence ID" value="OHT03863.1"/>
    <property type="molecule type" value="Genomic_DNA"/>
</dbReference>
<dbReference type="PROSITE" id="PS50297">
    <property type="entry name" value="ANK_REP_REGION"/>
    <property type="match status" value="1"/>
</dbReference>
<evidence type="ECO:0000256" key="3">
    <source>
        <dbReference type="PROSITE-ProRule" id="PRU00023"/>
    </source>
</evidence>
<dbReference type="GO" id="GO:0004540">
    <property type="term" value="F:RNA nuclease activity"/>
    <property type="evidence" value="ECO:0007669"/>
    <property type="project" value="TreeGrafter"/>
</dbReference>
<dbReference type="Pfam" id="PF12796">
    <property type="entry name" value="Ank_2"/>
    <property type="match status" value="1"/>
</dbReference>
<dbReference type="AlphaFoldDB" id="A0A1J4JXI4"/>
<evidence type="ECO:0000313" key="5">
    <source>
        <dbReference type="Proteomes" id="UP000179807"/>
    </source>
</evidence>
<name>A0A1J4JXI4_9EUKA</name>
<dbReference type="OrthoDB" id="341259at2759"/>
<protein>
    <submittedName>
        <fullName evidence="4">Uncharacterized protein</fullName>
    </submittedName>
</protein>
<dbReference type="GO" id="GO:0003723">
    <property type="term" value="F:RNA binding"/>
    <property type="evidence" value="ECO:0007669"/>
    <property type="project" value="TreeGrafter"/>
</dbReference>
<dbReference type="PANTHER" id="PTHR24141:SF1">
    <property type="entry name" value="2-5A-DEPENDENT RIBONUCLEASE"/>
    <property type="match status" value="1"/>
</dbReference>
<dbReference type="Proteomes" id="UP000179807">
    <property type="component" value="Unassembled WGS sequence"/>
</dbReference>
<feature type="repeat" description="ANK" evidence="3">
    <location>
        <begin position="336"/>
        <end position="358"/>
    </location>
</feature>
<dbReference type="InterPro" id="IPR002110">
    <property type="entry name" value="Ankyrin_rpt"/>
</dbReference>
<proteinExistence type="predicted"/>
<reference evidence="4" key="1">
    <citation type="submission" date="2016-10" db="EMBL/GenBank/DDBJ databases">
        <authorList>
            <person name="Benchimol M."/>
            <person name="Almeida L.G."/>
            <person name="Vasconcelos A.T."/>
            <person name="Perreira-Neves A."/>
            <person name="Rosa I.A."/>
            <person name="Tasca T."/>
            <person name="Bogo M.R."/>
            <person name="de Souza W."/>
        </authorList>
    </citation>
    <scope>NUCLEOTIDE SEQUENCE [LARGE SCALE GENOMIC DNA]</scope>
    <source>
        <strain evidence="4">K</strain>
    </source>
</reference>
<dbReference type="PANTHER" id="PTHR24141">
    <property type="entry name" value="2-5A-DEPENDENT RIBONUCLEASE"/>
    <property type="match status" value="1"/>
</dbReference>
<dbReference type="PROSITE" id="PS50088">
    <property type="entry name" value="ANK_REPEAT"/>
    <property type="match status" value="1"/>
</dbReference>
<keyword evidence="5" id="KW-1185">Reference proteome</keyword>
<keyword evidence="2 3" id="KW-0040">ANK repeat</keyword>
<organism evidence="4 5">
    <name type="scientific">Tritrichomonas foetus</name>
    <dbReference type="NCBI Taxonomy" id="1144522"/>
    <lineage>
        <taxon>Eukaryota</taxon>
        <taxon>Metamonada</taxon>
        <taxon>Parabasalia</taxon>
        <taxon>Tritrichomonadida</taxon>
        <taxon>Tritrichomonadidae</taxon>
        <taxon>Tritrichomonas</taxon>
    </lineage>
</organism>
<dbReference type="Gene3D" id="1.25.40.20">
    <property type="entry name" value="Ankyrin repeat-containing domain"/>
    <property type="match status" value="2"/>
</dbReference>
<dbReference type="RefSeq" id="XP_068356999.1">
    <property type="nucleotide sequence ID" value="XM_068490185.1"/>
</dbReference>